<accession>A0A2M4C6T2</accession>
<sequence>MRNFVLFLLRQLCIGCIVAGRLKDWIPSEISRATWLDDSALGAALEQKHLSVGLIGVSKRTDCLGRLVFPSGQQLMQSFGAQLIEKPFDVRTRKSFERVETQARVFNHHRPLHLASGFQALSFADVVDLPLQLR</sequence>
<feature type="signal peptide" evidence="1">
    <location>
        <begin position="1"/>
        <end position="19"/>
    </location>
</feature>
<name>A0A2M4C6T2_9DIPT</name>
<dbReference type="EMBL" id="GGFJ01011882">
    <property type="protein sequence ID" value="MBW61023.1"/>
    <property type="molecule type" value="Transcribed_RNA"/>
</dbReference>
<evidence type="ECO:0000256" key="1">
    <source>
        <dbReference type="SAM" id="SignalP"/>
    </source>
</evidence>
<keyword evidence="1" id="KW-0732">Signal</keyword>
<proteinExistence type="predicted"/>
<feature type="chain" id="PRO_5014623709" evidence="1">
    <location>
        <begin position="20"/>
        <end position="134"/>
    </location>
</feature>
<protein>
    <submittedName>
        <fullName evidence="2">Putative secreted protein</fullName>
    </submittedName>
</protein>
<evidence type="ECO:0000313" key="2">
    <source>
        <dbReference type="EMBL" id="MBW61023.1"/>
    </source>
</evidence>
<organism evidence="2">
    <name type="scientific">Anopheles marajoara</name>
    <dbReference type="NCBI Taxonomy" id="58244"/>
    <lineage>
        <taxon>Eukaryota</taxon>
        <taxon>Metazoa</taxon>
        <taxon>Ecdysozoa</taxon>
        <taxon>Arthropoda</taxon>
        <taxon>Hexapoda</taxon>
        <taxon>Insecta</taxon>
        <taxon>Pterygota</taxon>
        <taxon>Neoptera</taxon>
        <taxon>Endopterygota</taxon>
        <taxon>Diptera</taxon>
        <taxon>Nematocera</taxon>
        <taxon>Culicoidea</taxon>
        <taxon>Culicidae</taxon>
        <taxon>Anophelinae</taxon>
        <taxon>Anopheles</taxon>
    </lineage>
</organism>
<dbReference type="AlphaFoldDB" id="A0A2M4C6T2"/>
<reference evidence="2" key="1">
    <citation type="submission" date="2018-01" db="EMBL/GenBank/DDBJ databases">
        <title>An insight into the sialome of Amazonian anophelines.</title>
        <authorList>
            <person name="Ribeiro J.M."/>
            <person name="Scarpassa V."/>
            <person name="Calvo E."/>
        </authorList>
    </citation>
    <scope>NUCLEOTIDE SEQUENCE</scope>
    <source>
        <tissue evidence="2">Salivary glands</tissue>
    </source>
</reference>